<keyword evidence="8" id="KW-1185">Reference proteome</keyword>
<evidence type="ECO:0000313" key="8">
    <source>
        <dbReference type="Proteomes" id="UP000070483"/>
    </source>
</evidence>
<feature type="binding site" evidence="4">
    <location>
        <position position="151"/>
    </location>
    <ligand>
        <name>Zn(2+)</name>
        <dbReference type="ChEBI" id="CHEBI:29105"/>
    </ligand>
</feature>
<keyword evidence="3 4" id="KW-0665">Pyrimidine biosynthesis</keyword>
<dbReference type="RefSeq" id="WP_060918609.1">
    <property type="nucleotide sequence ID" value="NZ_KQ960114.1"/>
</dbReference>
<dbReference type="PANTHER" id="PTHR35805">
    <property type="entry name" value="ASPARTATE CARBAMOYLTRANSFERASE REGULATORY CHAIN"/>
    <property type="match status" value="1"/>
</dbReference>
<dbReference type="Proteomes" id="UP000070483">
    <property type="component" value="Unassembled WGS sequence"/>
</dbReference>
<proteinExistence type="inferred from homology"/>
<evidence type="ECO:0000259" key="5">
    <source>
        <dbReference type="Pfam" id="PF01948"/>
    </source>
</evidence>
<keyword evidence="2 4" id="KW-0862">Zinc</keyword>
<evidence type="ECO:0000313" key="7">
    <source>
        <dbReference type="EMBL" id="KXB59903.1"/>
    </source>
</evidence>
<dbReference type="Pfam" id="PF02748">
    <property type="entry name" value="PyrI_C"/>
    <property type="match status" value="1"/>
</dbReference>
<dbReference type="InterPro" id="IPR036792">
    <property type="entry name" value="Asp_carbatrfase_reg_C_sf"/>
</dbReference>
<accession>A0A133ZWS5</accession>
<organism evidence="7 8">
    <name type="scientific">Leptotrichia wadei</name>
    <dbReference type="NCBI Taxonomy" id="157687"/>
    <lineage>
        <taxon>Bacteria</taxon>
        <taxon>Fusobacteriati</taxon>
        <taxon>Fusobacteriota</taxon>
        <taxon>Fusobacteriia</taxon>
        <taxon>Fusobacteriales</taxon>
        <taxon>Leptotrichiaceae</taxon>
        <taxon>Leptotrichia</taxon>
    </lineage>
</organism>
<dbReference type="Gene3D" id="3.30.70.140">
    <property type="entry name" value="Aspartate carbamoyltransferase regulatory subunit, N-terminal domain"/>
    <property type="match status" value="1"/>
</dbReference>
<dbReference type="AlphaFoldDB" id="A0A133ZWS5"/>
<dbReference type="GO" id="GO:0006221">
    <property type="term" value="P:pyrimidine nucleotide biosynthetic process"/>
    <property type="evidence" value="ECO:0007669"/>
    <property type="project" value="UniProtKB-UniRule"/>
</dbReference>
<comment type="subunit">
    <text evidence="4">Contains catalytic and regulatory chains.</text>
</comment>
<feature type="domain" description="Aspartate carbamoyltransferase regulatory subunit C-terminal" evidence="6">
    <location>
        <begin position="102"/>
        <end position="160"/>
    </location>
</feature>
<comment type="similarity">
    <text evidence="4">Belongs to the PyrI family.</text>
</comment>
<dbReference type="PANTHER" id="PTHR35805:SF1">
    <property type="entry name" value="ASPARTATE CARBAMOYLTRANSFERASE REGULATORY CHAIN"/>
    <property type="match status" value="1"/>
</dbReference>
<dbReference type="NCBIfam" id="TIGR00240">
    <property type="entry name" value="ATCase_reg"/>
    <property type="match status" value="1"/>
</dbReference>
<dbReference type="OrthoDB" id="5599321at2"/>
<dbReference type="InterPro" id="IPR020542">
    <property type="entry name" value="Asp_carbamoyltrfase_reg_C"/>
</dbReference>
<evidence type="ECO:0000256" key="3">
    <source>
        <dbReference type="ARBA" id="ARBA00022975"/>
    </source>
</evidence>
<feature type="domain" description="Aspartate carbamoyltransferase regulatory subunit N-terminal" evidence="5">
    <location>
        <begin position="8"/>
        <end position="97"/>
    </location>
</feature>
<comment type="caution">
    <text evidence="7">The sequence shown here is derived from an EMBL/GenBank/DDBJ whole genome shotgun (WGS) entry which is preliminary data.</text>
</comment>
<dbReference type="GO" id="GO:0009347">
    <property type="term" value="C:aspartate carbamoyltransferase complex"/>
    <property type="evidence" value="ECO:0007669"/>
    <property type="project" value="InterPro"/>
</dbReference>
<feature type="binding site" evidence="4">
    <location>
        <position position="109"/>
    </location>
    <ligand>
        <name>Zn(2+)</name>
        <dbReference type="ChEBI" id="CHEBI:29105"/>
    </ligand>
</feature>
<dbReference type="GO" id="GO:0006207">
    <property type="term" value="P:'de novo' pyrimidine nucleobase biosynthetic process"/>
    <property type="evidence" value="ECO:0007669"/>
    <property type="project" value="InterPro"/>
</dbReference>
<comment type="function">
    <text evidence="4">Involved in allosteric regulation of aspartate carbamoyltransferase.</text>
</comment>
<evidence type="ECO:0000256" key="1">
    <source>
        <dbReference type="ARBA" id="ARBA00022723"/>
    </source>
</evidence>
<dbReference type="InterPro" id="IPR036793">
    <property type="entry name" value="Asp_carbatrfase_reg_N_sf"/>
</dbReference>
<dbReference type="SUPFAM" id="SSF57825">
    <property type="entry name" value="Aspartate carbamoyltransferase, Regulatory-chain, C-terminal domain"/>
    <property type="match status" value="1"/>
</dbReference>
<protein>
    <recommendedName>
        <fullName evidence="4">Aspartate carbamoyltransferase regulatory chain</fullName>
    </recommendedName>
</protein>
<evidence type="ECO:0000256" key="4">
    <source>
        <dbReference type="HAMAP-Rule" id="MF_00002"/>
    </source>
</evidence>
<dbReference type="EMBL" id="LSDD01000162">
    <property type="protein sequence ID" value="KXB59903.1"/>
    <property type="molecule type" value="Genomic_DNA"/>
</dbReference>
<dbReference type="PATRIC" id="fig|157687.3.peg.2134"/>
<feature type="binding site" evidence="4">
    <location>
        <position position="114"/>
    </location>
    <ligand>
        <name>Zn(2+)</name>
        <dbReference type="ChEBI" id="CHEBI:29105"/>
    </ligand>
</feature>
<keyword evidence="7" id="KW-0808">Transferase</keyword>
<gene>
    <name evidence="4" type="primary">pyrI</name>
    <name evidence="7" type="ORF">HMPREF3180_02132</name>
</gene>
<keyword evidence="1 4" id="KW-0479">Metal-binding</keyword>
<dbReference type="Gene3D" id="2.30.30.20">
    <property type="entry name" value="Aspartate carbamoyltransferase regulatory subunit, C-terminal domain"/>
    <property type="match status" value="1"/>
</dbReference>
<evidence type="ECO:0000259" key="6">
    <source>
        <dbReference type="Pfam" id="PF02748"/>
    </source>
</evidence>
<name>A0A133ZWS5_9FUSO</name>
<dbReference type="Pfam" id="PF01948">
    <property type="entry name" value="PyrI"/>
    <property type="match status" value="1"/>
</dbReference>
<feature type="binding site" evidence="4">
    <location>
        <position position="148"/>
    </location>
    <ligand>
        <name>Zn(2+)</name>
        <dbReference type="ChEBI" id="CHEBI:29105"/>
    </ligand>
</feature>
<dbReference type="GO" id="GO:0046872">
    <property type="term" value="F:metal ion binding"/>
    <property type="evidence" value="ECO:0007669"/>
    <property type="project" value="UniProtKB-KW"/>
</dbReference>
<dbReference type="SUPFAM" id="SSF54893">
    <property type="entry name" value="Aspartate carbamoyltransferase, Regulatory-chain, N-terminal domain"/>
    <property type="match status" value="1"/>
</dbReference>
<comment type="cofactor">
    <cofactor evidence="4">
        <name>Zn(2+)</name>
        <dbReference type="ChEBI" id="CHEBI:29105"/>
    </cofactor>
    <text evidence="4">Binds 1 zinc ion per subunit.</text>
</comment>
<dbReference type="InterPro" id="IPR020545">
    <property type="entry name" value="Asp_carbamoyltransf_reg_N"/>
</dbReference>
<dbReference type="InterPro" id="IPR002801">
    <property type="entry name" value="Asp_carbamoylTrfase_reg"/>
</dbReference>
<evidence type="ECO:0000256" key="2">
    <source>
        <dbReference type="ARBA" id="ARBA00022833"/>
    </source>
</evidence>
<reference evidence="8" key="1">
    <citation type="submission" date="2016-01" db="EMBL/GenBank/DDBJ databases">
        <authorList>
            <person name="Mitreva M."/>
            <person name="Pepin K.H."/>
            <person name="Mihindukulasuriya K.A."/>
            <person name="Fulton R."/>
            <person name="Fronick C."/>
            <person name="O'Laughlin M."/>
            <person name="Miner T."/>
            <person name="Herter B."/>
            <person name="Rosa B.A."/>
            <person name="Cordes M."/>
            <person name="Tomlinson C."/>
            <person name="Wollam A."/>
            <person name="Palsikar V.B."/>
            <person name="Mardis E.R."/>
            <person name="Wilson R.K."/>
        </authorList>
    </citation>
    <scope>NUCLEOTIDE SEQUENCE [LARGE SCALE GENOMIC DNA]</scope>
    <source>
        <strain evidence="8">KA00185</strain>
    </source>
</reference>
<dbReference type="HAMAP" id="MF_00002">
    <property type="entry name" value="Asp_carb_tr_reg"/>
    <property type="match status" value="1"/>
</dbReference>
<sequence>MSEGRELLIRAIKNGIVIDHIPSEKVFAIVEILKLKEYSERITVATNMPSSSLGRKGIIKIEEKILEEKELNNIALLAPNVTINIIEDYKVIEKTKLDRLDKVIGLMKCDNPKCISNHENIETKFIRVKEGSENSNENNLEEKTEYKCFYCEKIILEDEIQIQ</sequence>
<dbReference type="GO" id="GO:0016740">
    <property type="term" value="F:transferase activity"/>
    <property type="evidence" value="ECO:0007669"/>
    <property type="project" value="UniProtKB-KW"/>
</dbReference>
<dbReference type="STRING" id="157687.HMPREF3180_02132"/>